<proteinExistence type="predicted"/>
<name>V4KM06_EUTSA</name>
<dbReference type="InterPro" id="IPR004332">
    <property type="entry name" value="Transposase_MuDR"/>
</dbReference>
<evidence type="ECO:0000313" key="4">
    <source>
        <dbReference type="Proteomes" id="UP000030689"/>
    </source>
</evidence>
<feature type="region of interest" description="Disordered" evidence="1">
    <location>
        <begin position="1"/>
        <end position="78"/>
    </location>
</feature>
<dbReference type="PANTHER" id="PTHR31973">
    <property type="entry name" value="POLYPROTEIN, PUTATIVE-RELATED"/>
    <property type="match status" value="1"/>
</dbReference>
<evidence type="ECO:0000256" key="1">
    <source>
        <dbReference type="SAM" id="MobiDB-lite"/>
    </source>
</evidence>
<dbReference type="Pfam" id="PF03108">
    <property type="entry name" value="DBD_Tnp_Mut"/>
    <property type="match status" value="1"/>
</dbReference>
<feature type="compositionally biased region" description="Acidic residues" evidence="1">
    <location>
        <begin position="13"/>
        <end position="31"/>
    </location>
</feature>
<dbReference type="EMBL" id="KI517809">
    <property type="protein sequence ID" value="ESQ30957.1"/>
    <property type="molecule type" value="Genomic_DNA"/>
</dbReference>
<reference evidence="3 4" key="1">
    <citation type="journal article" date="2013" name="Front. Plant Sci.">
        <title>The Reference Genome of the Halophytic Plant Eutrema salsugineum.</title>
        <authorList>
            <person name="Yang R."/>
            <person name="Jarvis D.E."/>
            <person name="Chen H."/>
            <person name="Beilstein M.A."/>
            <person name="Grimwood J."/>
            <person name="Jenkins J."/>
            <person name="Shu S."/>
            <person name="Prochnik S."/>
            <person name="Xin M."/>
            <person name="Ma C."/>
            <person name="Schmutz J."/>
            <person name="Wing R.A."/>
            <person name="Mitchell-Olds T."/>
            <person name="Schumaker K.S."/>
            <person name="Wang X."/>
        </authorList>
    </citation>
    <scope>NUCLEOTIDE SEQUENCE [LARGE SCALE GENOMIC DNA]</scope>
</reference>
<dbReference type="PANTHER" id="PTHR31973:SF195">
    <property type="entry name" value="MUDR FAMILY TRANSPOSASE"/>
    <property type="match status" value="1"/>
</dbReference>
<keyword evidence="4" id="KW-1185">Reference proteome</keyword>
<dbReference type="Gramene" id="ESQ30957">
    <property type="protein sequence ID" value="ESQ30957"/>
    <property type="gene ID" value="EUTSA_v10012099mg"/>
</dbReference>
<feature type="domain" description="Transposase MuDR plant" evidence="2">
    <location>
        <begin position="119"/>
        <end position="165"/>
    </location>
</feature>
<dbReference type="OMA" id="VEGCAWI"/>
<dbReference type="Proteomes" id="UP000030689">
    <property type="component" value="Unassembled WGS sequence"/>
</dbReference>
<evidence type="ECO:0000313" key="3">
    <source>
        <dbReference type="EMBL" id="ESQ30957.1"/>
    </source>
</evidence>
<sequence>MVRLYVSIRVEMDTEENQDGSDEDLSEESEENSEHSTDDEADSSDVNEDGEDVDDAAYSDGEDYSVYGKVKDEDDDEDEVCIENVRNRYGETGSMPMSWSDNIYVRASFLTKEKLLSEVRLTAIMLKFAFKTEKSTKTLFVAKCRVEGCAWIKRAIVKNDASTFWVTKYVKDHTCSIAHRMAQRGKSTPKYIGKLFISHLGIIDGLTPEHVRVSMKHMGTAEDGYASLPAYLHSVNKANPGTVSALHVDSNNKFKYLFLAFGSSIASFQYMRRVIVVDGCHLTEKYEGTLLVATAQDGNFQIFPLAFGIVDEGLGYPISFLLDFIREKLGRWFLKRREDALSPTTHNTQGVEYLLAIRGHYADAMEVDRIDTWRYYVKGGTRNCIVDLEHGMCEYGVFYIEKIPCSHAIAAALAEVQGVNLSICLPPDVRRKPGRRKKSRWQSWLEIARRKSNKPRKLHKLYSCSQCKQPGHTLPNCTSKIHKDNIKKAPK</sequence>
<evidence type="ECO:0000259" key="2">
    <source>
        <dbReference type="Pfam" id="PF03108"/>
    </source>
</evidence>
<dbReference type="STRING" id="72664.V4KM06"/>
<dbReference type="KEGG" id="eus:EUTSA_v10012099mg"/>
<gene>
    <name evidence="3" type="ORF">EUTSA_v10012099mg</name>
</gene>
<organism evidence="3 4">
    <name type="scientific">Eutrema salsugineum</name>
    <name type="common">Saltwater cress</name>
    <name type="synonym">Sisymbrium salsugineum</name>
    <dbReference type="NCBI Taxonomy" id="72664"/>
    <lineage>
        <taxon>Eukaryota</taxon>
        <taxon>Viridiplantae</taxon>
        <taxon>Streptophyta</taxon>
        <taxon>Embryophyta</taxon>
        <taxon>Tracheophyta</taxon>
        <taxon>Spermatophyta</taxon>
        <taxon>Magnoliopsida</taxon>
        <taxon>eudicotyledons</taxon>
        <taxon>Gunneridae</taxon>
        <taxon>Pentapetalae</taxon>
        <taxon>rosids</taxon>
        <taxon>malvids</taxon>
        <taxon>Brassicales</taxon>
        <taxon>Brassicaceae</taxon>
        <taxon>Eutremeae</taxon>
        <taxon>Eutrema</taxon>
    </lineage>
</organism>
<dbReference type="AlphaFoldDB" id="V4KM06"/>
<accession>V4KM06</accession>
<protein>
    <recommendedName>
        <fullName evidence="2">Transposase MuDR plant domain-containing protein</fullName>
    </recommendedName>
</protein>
<feature type="compositionally biased region" description="Acidic residues" evidence="1">
    <location>
        <begin position="39"/>
        <end position="63"/>
    </location>
</feature>